<proteinExistence type="predicted"/>
<dbReference type="InterPro" id="IPR003099">
    <property type="entry name" value="Prephen_DH"/>
</dbReference>
<dbReference type="OrthoDB" id="24743at2157"/>
<dbReference type="Proteomes" id="UP000191661">
    <property type="component" value="Unassembled WGS sequence"/>
</dbReference>
<evidence type="ECO:0000256" key="1">
    <source>
        <dbReference type="ARBA" id="ARBA00023002"/>
    </source>
</evidence>
<gene>
    <name evidence="3" type="primary">tyrA</name>
    <name evidence="3" type="ORF">MBBAR_1c01130</name>
</gene>
<dbReference type="SUPFAM" id="SSF51735">
    <property type="entry name" value="NAD(P)-binding Rossmann-fold domains"/>
    <property type="match status" value="1"/>
</dbReference>
<dbReference type="SUPFAM" id="SSF48179">
    <property type="entry name" value="6-phosphogluconate dehydrogenase C-terminal domain-like"/>
    <property type="match status" value="1"/>
</dbReference>
<dbReference type="InterPro" id="IPR046825">
    <property type="entry name" value="PDH_C"/>
</dbReference>
<dbReference type="InterPro" id="IPR008927">
    <property type="entry name" value="6-PGluconate_DH-like_C_sf"/>
</dbReference>
<evidence type="ECO:0000313" key="4">
    <source>
        <dbReference type="Proteomes" id="UP000191661"/>
    </source>
</evidence>
<dbReference type="EC" id="1.3.1.12" evidence="3"/>
<dbReference type="AlphaFoldDB" id="A0A1V6N5H2"/>
<dbReference type="SMART" id="SM00896">
    <property type="entry name" value="FDX-ACB"/>
    <property type="match status" value="1"/>
</dbReference>
<protein>
    <submittedName>
        <fullName evidence="3">Prephenate dehydrogenase</fullName>
        <ecNumber evidence="3">1.3.1.12</ecNumber>
    </submittedName>
</protein>
<reference evidence="3 4" key="1">
    <citation type="submission" date="2014-12" db="EMBL/GenBank/DDBJ databases">
        <title>Genome sequence of Methanobrevibacter arboriphilicus DH1, DSM1125.</title>
        <authorList>
            <person name="Poehlein A."/>
            <person name="Thauer R.K."/>
            <person name="Seedorf H."/>
            <person name="Daniel R."/>
        </authorList>
    </citation>
    <scope>NUCLEOTIDE SEQUENCE [LARGE SCALE GENOMIC DNA]</scope>
    <source>
        <strain evidence="3 4">DH1</strain>
    </source>
</reference>
<dbReference type="PANTHER" id="PTHR21363:SF0">
    <property type="entry name" value="PREPHENATE DEHYDROGENASE [NADP(+)]"/>
    <property type="match status" value="1"/>
</dbReference>
<dbReference type="EMBL" id="JXMW01000001">
    <property type="protein sequence ID" value="OQD59716.1"/>
    <property type="molecule type" value="Genomic_DNA"/>
</dbReference>
<sequence>MKIGIIGGTRGLGKTLASILSKEEFDVTITGRDTVTGNQVSEDLNVEYSNDNKKVASSSDIIIISVPISTTSKVIKEIAKSVKPGSLVVDVTSVKVEPSNLMKTLLDDDVEFIPTHPVFGPRTTNLEGQVVVLTPISQKQKEGKWYPKILKFLNDRKVRIIEASPEEHDDMMAVVQVLTHFSYISTASAIKKLGINIKDTRKFASPIYNLMVDMISRIVSQNPFLTYSIQLENQNGEKVRQTFADSVLELKKVITNHDKDNFVKIAIEATKNLDDIQSALGRSDKAIDSQNHELTILKNSIGKEIALQHIYSEEVHIGVLNQVNPDFIILDTGKNQKKLKIANIKILDKYDLLDWKIKNQNTKTNSISCIFPKNSNAEIIKDTIKNCVDDIISIKVTDIYTGHQISEGNVSFTFEIVAFDKSTFKSVKDVLEGFGGIIR</sequence>
<dbReference type="Gene3D" id="1.10.3660.10">
    <property type="entry name" value="6-phosphogluconate dehydrogenase C-terminal like domain"/>
    <property type="match status" value="1"/>
</dbReference>
<keyword evidence="4" id="KW-1185">Reference proteome</keyword>
<dbReference type="Gene3D" id="3.40.50.720">
    <property type="entry name" value="NAD(P)-binding Rossmann-like Domain"/>
    <property type="match status" value="1"/>
</dbReference>
<dbReference type="GO" id="GO:0008977">
    <property type="term" value="F:prephenate dehydrogenase (NAD+) activity"/>
    <property type="evidence" value="ECO:0007669"/>
    <property type="project" value="UniProtKB-EC"/>
</dbReference>
<dbReference type="InterPro" id="IPR046826">
    <property type="entry name" value="PDH_N"/>
</dbReference>
<dbReference type="InterPro" id="IPR050812">
    <property type="entry name" value="Preph/Arog_dehydrog"/>
</dbReference>
<dbReference type="NCBIfam" id="NF006408">
    <property type="entry name" value="PRK08655.1-2"/>
    <property type="match status" value="1"/>
</dbReference>
<organism evidence="3 4">
    <name type="scientific">Methanobrevibacter arboriphilus JCM 13429 = DSM 1125</name>
    <dbReference type="NCBI Taxonomy" id="1300164"/>
    <lineage>
        <taxon>Archaea</taxon>
        <taxon>Methanobacteriati</taxon>
        <taxon>Methanobacteriota</taxon>
        <taxon>Methanomada group</taxon>
        <taxon>Methanobacteria</taxon>
        <taxon>Methanobacteriales</taxon>
        <taxon>Methanobacteriaceae</taxon>
        <taxon>Methanobrevibacter</taxon>
    </lineage>
</organism>
<name>A0A1V6N5H2_METAZ</name>
<dbReference type="GO" id="GO:0004665">
    <property type="term" value="F:prephenate dehydrogenase (NADP+) activity"/>
    <property type="evidence" value="ECO:0007669"/>
    <property type="project" value="InterPro"/>
</dbReference>
<dbReference type="PANTHER" id="PTHR21363">
    <property type="entry name" value="PREPHENATE DEHYDROGENASE"/>
    <property type="match status" value="1"/>
</dbReference>
<dbReference type="Pfam" id="PF02153">
    <property type="entry name" value="PDH_N"/>
    <property type="match status" value="1"/>
</dbReference>
<keyword evidence="1 3" id="KW-0560">Oxidoreductase</keyword>
<dbReference type="InterPro" id="IPR005121">
    <property type="entry name" value="Fdx_antiC-bd"/>
</dbReference>
<feature type="domain" description="Prephenate/arogenate dehydrogenase" evidence="2">
    <location>
        <begin position="1"/>
        <end position="284"/>
    </location>
</feature>
<dbReference type="Pfam" id="PF20463">
    <property type="entry name" value="PDH_C"/>
    <property type="match status" value="1"/>
</dbReference>
<dbReference type="GO" id="GO:0006571">
    <property type="term" value="P:tyrosine biosynthetic process"/>
    <property type="evidence" value="ECO:0007669"/>
    <property type="project" value="InterPro"/>
</dbReference>
<evidence type="ECO:0000259" key="2">
    <source>
        <dbReference type="PROSITE" id="PS51176"/>
    </source>
</evidence>
<evidence type="ECO:0000313" key="3">
    <source>
        <dbReference type="EMBL" id="OQD59716.1"/>
    </source>
</evidence>
<dbReference type="InterPro" id="IPR036291">
    <property type="entry name" value="NAD(P)-bd_dom_sf"/>
</dbReference>
<dbReference type="GO" id="GO:0070403">
    <property type="term" value="F:NAD+ binding"/>
    <property type="evidence" value="ECO:0007669"/>
    <property type="project" value="InterPro"/>
</dbReference>
<dbReference type="RefSeq" id="WP_080459349.1">
    <property type="nucleotide sequence ID" value="NZ_JXMW01000001.1"/>
</dbReference>
<dbReference type="PROSITE" id="PS51176">
    <property type="entry name" value="PDH_ADH"/>
    <property type="match status" value="1"/>
</dbReference>
<accession>A0A1V6N5H2</accession>
<comment type="caution">
    <text evidence="3">The sequence shown here is derived from an EMBL/GenBank/DDBJ whole genome shotgun (WGS) entry which is preliminary data.</text>
</comment>